<dbReference type="InterPro" id="IPR036291">
    <property type="entry name" value="NAD(P)-bd_dom_sf"/>
</dbReference>
<reference evidence="2 3" key="1">
    <citation type="journal article" date="2012" name="J. Bacteriol.">
        <title>Genome sequence of Sphingobium indicum B90A, a hexachlorocyclohexane-degrading bacterium.</title>
        <authorList>
            <person name="Anand S."/>
            <person name="Sangwan N."/>
            <person name="Lata P."/>
            <person name="Kaur J."/>
            <person name="Dua A."/>
            <person name="Singh A.K."/>
            <person name="Verma M."/>
            <person name="Kaur J."/>
            <person name="Khurana J.P."/>
            <person name="Khurana P."/>
            <person name="Mathur S."/>
            <person name="Lal R."/>
        </authorList>
    </citation>
    <scope>NUCLEOTIDE SEQUENCE [LARGE SCALE GENOMIC DNA]</scope>
    <source>
        <strain evidence="3">DSM 16412 / CCM 7286 / MTCC 6364 / B90A</strain>
    </source>
</reference>
<name>A0A1L5BKA7_SPHIB</name>
<sequence>MSLRIAMTGATGFVGAETLNQALAAGHHVSAITRRAQPPRAHLKWVPGALEDRAALNTLVRDADVVIHIAGVVNAPDREGFETGNARGTMAVVDAMRQRGVRRLIHVSSLSAREPGLSDYGWSKELAERHVKASGLDWTIIRPPAIYGPGDREMLELFRMAKRGFMLMPPGGRLSVIEVSDLARLFLTLAVEKDMKSLTHVYEVDDGAPGGWDHMDFAQAIGRAVGRPGERAVRTFATPAWLLGVGARLDRLVRGRNARLTPDRVSYFCHPDWVVKKRKQPPRKLWAPRVPTEEGLRATAEAYRAKGWL</sequence>
<organism evidence="2 3">
    <name type="scientific">Sphingobium indicum (strain DSM 16412 / CCM 7286 / MTCC 6364 / B90A)</name>
    <dbReference type="NCBI Taxonomy" id="861109"/>
    <lineage>
        <taxon>Bacteria</taxon>
        <taxon>Pseudomonadati</taxon>
        <taxon>Pseudomonadota</taxon>
        <taxon>Alphaproteobacteria</taxon>
        <taxon>Sphingomonadales</taxon>
        <taxon>Sphingomonadaceae</taxon>
        <taxon>Sphingobium</taxon>
    </lineage>
</organism>
<dbReference type="Proteomes" id="UP000004550">
    <property type="component" value="Chromosome"/>
</dbReference>
<feature type="domain" description="NAD(P)-binding" evidence="1">
    <location>
        <begin position="9"/>
        <end position="147"/>
    </location>
</feature>
<dbReference type="RefSeq" id="WP_007683595.1">
    <property type="nucleotide sequence ID" value="NZ_CP013070.1"/>
</dbReference>
<dbReference type="SUPFAM" id="SSF51735">
    <property type="entry name" value="NAD(P)-binding Rossmann-fold domains"/>
    <property type="match status" value="1"/>
</dbReference>
<dbReference type="EMBL" id="CP013070">
    <property type="protein sequence ID" value="APL93252.1"/>
    <property type="molecule type" value="Genomic_DNA"/>
</dbReference>
<dbReference type="Gene3D" id="3.40.50.720">
    <property type="entry name" value="NAD(P)-binding Rossmann-like Domain"/>
    <property type="match status" value="1"/>
</dbReference>
<evidence type="ECO:0000259" key="1">
    <source>
        <dbReference type="Pfam" id="PF13460"/>
    </source>
</evidence>
<dbReference type="Pfam" id="PF13460">
    <property type="entry name" value="NAD_binding_10"/>
    <property type="match status" value="1"/>
</dbReference>
<evidence type="ECO:0000313" key="3">
    <source>
        <dbReference type="Proteomes" id="UP000004550"/>
    </source>
</evidence>
<dbReference type="GO" id="GO:0004029">
    <property type="term" value="F:aldehyde dehydrogenase (NAD+) activity"/>
    <property type="evidence" value="ECO:0007669"/>
    <property type="project" value="TreeGrafter"/>
</dbReference>
<protein>
    <submittedName>
        <fullName evidence="2">Epimerase</fullName>
    </submittedName>
</protein>
<dbReference type="InterPro" id="IPR051783">
    <property type="entry name" value="NAD(P)-dependent_oxidoreduct"/>
</dbReference>
<dbReference type="InterPro" id="IPR016040">
    <property type="entry name" value="NAD(P)-bd_dom"/>
</dbReference>
<dbReference type="GO" id="GO:0005737">
    <property type="term" value="C:cytoplasm"/>
    <property type="evidence" value="ECO:0007669"/>
    <property type="project" value="TreeGrafter"/>
</dbReference>
<dbReference type="KEGG" id="sinb:SIDU_01200"/>
<accession>A0A1L5BKA7</accession>
<evidence type="ECO:0000313" key="2">
    <source>
        <dbReference type="EMBL" id="APL93252.1"/>
    </source>
</evidence>
<proteinExistence type="predicted"/>
<dbReference type="AlphaFoldDB" id="A0A1L5BKA7"/>
<dbReference type="PANTHER" id="PTHR48079">
    <property type="entry name" value="PROTEIN YEEZ"/>
    <property type="match status" value="1"/>
</dbReference>
<gene>
    <name evidence="2" type="ORF">SIDU_01200</name>
</gene>
<dbReference type="PANTHER" id="PTHR48079:SF6">
    <property type="entry name" value="NAD(P)-BINDING DOMAIN-CONTAINING PROTEIN-RELATED"/>
    <property type="match status" value="1"/>
</dbReference>